<evidence type="ECO:0000256" key="1">
    <source>
        <dbReference type="SAM" id="MobiDB-lite"/>
    </source>
</evidence>
<organism evidence="2 3">
    <name type="scientific">Candidatus Scatousia excrementigallinarum</name>
    <dbReference type="NCBI Taxonomy" id="2840935"/>
    <lineage>
        <taxon>Bacteria</taxon>
        <taxon>Candidatus Scatousia</taxon>
    </lineage>
</organism>
<name>A0A9D1JLM1_9BACT</name>
<comment type="caution">
    <text evidence="2">The sequence shown here is derived from an EMBL/GenBank/DDBJ whole genome shotgun (WGS) entry which is preliminary data.</text>
</comment>
<reference evidence="2" key="1">
    <citation type="submission" date="2020-10" db="EMBL/GenBank/DDBJ databases">
        <authorList>
            <person name="Gilroy R."/>
        </authorList>
    </citation>
    <scope>NUCLEOTIDE SEQUENCE</scope>
    <source>
        <strain evidence="2">6276</strain>
    </source>
</reference>
<dbReference type="AlphaFoldDB" id="A0A9D1JLM1"/>
<evidence type="ECO:0000313" key="3">
    <source>
        <dbReference type="Proteomes" id="UP000823928"/>
    </source>
</evidence>
<gene>
    <name evidence="2" type="ORF">IAC10_00600</name>
</gene>
<protein>
    <submittedName>
        <fullName evidence="2">Uncharacterized protein</fullName>
    </submittedName>
</protein>
<dbReference type="Proteomes" id="UP000823928">
    <property type="component" value="Unassembled WGS sequence"/>
</dbReference>
<evidence type="ECO:0000313" key="2">
    <source>
        <dbReference type="EMBL" id="HIS35117.1"/>
    </source>
</evidence>
<reference evidence="2" key="2">
    <citation type="journal article" date="2021" name="PeerJ">
        <title>Extensive microbial diversity within the chicken gut microbiome revealed by metagenomics and culture.</title>
        <authorList>
            <person name="Gilroy R."/>
            <person name="Ravi A."/>
            <person name="Getino M."/>
            <person name="Pursley I."/>
            <person name="Horton D.L."/>
            <person name="Alikhan N.F."/>
            <person name="Baker D."/>
            <person name="Gharbi K."/>
            <person name="Hall N."/>
            <person name="Watson M."/>
            <person name="Adriaenssens E.M."/>
            <person name="Foster-Nyarko E."/>
            <person name="Jarju S."/>
            <person name="Secka A."/>
            <person name="Antonio M."/>
            <person name="Oren A."/>
            <person name="Chaudhuri R.R."/>
            <person name="La Ragione R."/>
            <person name="Hildebrand F."/>
            <person name="Pallen M.J."/>
        </authorList>
    </citation>
    <scope>NUCLEOTIDE SEQUENCE</scope>
    <source>
        <strain evidence="2">6276</strain>
    </source>
</reference>
<feature type="region of interest" description="Disordered" evidence="1">
    <location>
        <begin position="1"/>
        <end position="22"/>
    </location>
</feature>
<dbReference type="EMBL" id="DVIU01000015">
    <property type="protein sequence ID" value="HIS35117.1"/>
    <property type="molecule type" value="Genomic_DNA"/>
</dbReference>
<accession>A0A9D1JLM1</accession>
<sequence>METKGEGSMETMTKTESKKTKSKFNDEFEKYLKKQCLKTTFNGVELETFTWYKKVLGLA</sequence>
<proteinExistence type="predicted"/>